<dbReference type="GO" id="GO:0008237">
    <property type="term" value="F:metallopeptidase activity"/>
    <property type="evidence" value="ECO:0007669"/>
    <property type="project" value="UniProtKB-KW"/>
</dbReference>
<dbReference type="InterPro" id="IPR001405">
    <property type="entry name" value="UPF0758"/>
</dbReference>
<dbReference type="RefSeq" id="WP_023572842.1">
    <property type="nucleotide sequence ID" value="NZ_AVCS01000006.1"/>
</dbReference>
<keyword evidence="1" id="KW-0645">Protease</keyword>
<name>V6SIW7_9FLAO</name>
<accession>V6SIW7</accession>
<keyword evidence="8" id="KW-1185">Reference proteome</keyword>
<proteinExistence type="predicted"/>
<keyword evidence="3" id="KW-0378">Hydrolase</keyword>
<keyword evidence="4" id="KW-0862">Zinc</keyword>
<dbReference type="InterPro" id="IPR025657">
    <property type="entry name" value="RadC_JAB"/>
</dbReference>
<feature type="domain" description="MPN" evidence="6">
    <location>
        <begin position="23"/>
        <end position="148"/>
    </location>
</feature>
<evidence type="ECO:0000256" key="1">
    <source>
        <dbReference type="ARBA" id="ARBA00022670"/>
    </source>
</evidence>
<dbReference type="PROSITE" id="PS50249">
    <property type="entry name" value="MPN"/>
    <property type="match status" value="1"/>
</dbReference>
<dbReference type="PANTHER" id="PTHR30471:SF3">
    <property type="entry name" value="UPF0758 PROTEIN YEES-RELATED"/>
    <property type="match status" value="1"/>
</dbReference>
<dbReference type="PATRIC" id="fig|1107311.3.peg.790"/>
<organism evidence="7 8">
    <name type="scientific">Flavobacterium enshiense DK69</name>
    <dbReference type="NCBI Taxonomy" id="1107311"/>
    <lineage>
        <taxon>Bacteria</taxon>
        <taxon>Pseudomonadati</taxon>
        <taxon>Bacteroidota</taxon>
        <taxon>Flavobacteriia</taxon>
        <taxon>Flavobacteriales</taxon>
        <taxon>Flavobacteriaceae</taxon>
        <taxon>Flavobacterium</taxon>
    </lineage>
</organism>
<dbReference type="InterPro" id="IPR037518">
    <property type="entry name" value="MPN"/>
</dbReference>
<protein>
    <submittedName>
        <fullName evidence="7">DNA repair protein</fullName>
    </submittedName>
</protein>
<dbReference type="CDD" id="cd08071">
    <property type="entry name" value="MPN_DUF2466"/>
    <property type="match status" value="1"/>
</dbReference>
<reference evidence="8" key="1">
    <citation type="submission" date="2013-09" db="EMBL/GenBank/DDBJ databases">
        <authorList>
            <person name="Zeng Z."/>
            <person name="Chen C."/>
        </authorList>
    </citation>
    <scope>NUCLEOTIDE SEQUENCE [LARGE SCALE GENOMIC DNA]</scope>
    <source>
        <strain evidence="8">DK69</strain>
    </source>
</reference>
<evidence type="ECO:0000256" key="4">
    <source>
        <dbReference type="ARBA" id="ARBA00022833"/>
    </source>
</evidence>
<dbReference type="eggNOG" id="COG2003">
    <property type="taxonomic scope" value="Bacteria"/>
</dbReference>
<gene>
    <name evidence="7" type="ORF">Q767_12940</name>
</gene>
<dbReference type="AlphaFoldDB" id="V6SIW7"/>
<dbReference type="STRING" id="1107311.Q767_12940"/>
<dbReference type="Pfam" id="PF04002">
    <property type="entry name" value="RadC"/>
    <property type="match status" value="1"/>
</dbReference>
<comment type="caution">
    <text evidence="7">The sequence shown here is derived from an EMBL/GenBank/DDBJ whole genome shotgun (WGS) entry which is preliminary data.</text>
</comment>
<dbReference type="GO" id="GO:0046872">
    <property type="term" value="F:metal ion binding"/>
    <property type="evidence" value="ECO:0007669"/>
    <property type="project" value="UniProtKB-KW"/>
</dbReference>
<evidence type="ECO:0000259" key="6">
    <source>
        <dbReference type="PROSITE" id="PS50249"/>
    </source>
</evidence>
<dbReference type="EMBL" id="JRLZ01000016">
    <property type="protein sequence ID" value="KGO94470.1"/>
    <property type="molecule type" value="Genomic_DNA"/>
</dbReference>
<keyword evidence="2" id="KW-0479">Metal-binding</keyword>
<evidence type="ECO:0000256" key="5">
    <source>
        <dbReference type="ARBA" id="ARBA00023049"/>
    </source>
</evidence>
<evidence type="ECO:0000256" key="2">
    <source>
        <dbReference type="ARBA" id="ARBA00022723"/>
    </source>
</evidence>
<dbReference type="Proteomes" id="UP000030149">
    <property type="component" value="Unassembled WGS sequence"/>
</dbReference>
<dbReference type="OrthoDB" id="9804482at2"/>
<evidence type="ECO:0000256" key="3">
    <source>
        <dbReference type="ARBA" id="ARBA00022801"/>
    </source>
</evidence>
<keyword evidence="5" id="KW-0482">Metalloprotease</keyword>
<reference evidence="7 8" key="2">
    <citation type="journal article" date="2015" name="Stand. Genomic Sci.">
        <title>High quality draft genomic sequence of Flavobacterium enshiense DK69(T) and comparison among Flavobacterium genomes.</title>
        <authorList>
            <person name="Zeng Z."/>
            <person name="Chen C."/>
            <person name="Du H."/>
            <person name="Wang G."/>
            <person name="Li M."/>
        </authorList>
    </citation>
    <scope>NUCLEOTIDE SEQUENCE [LARGE SCALE GENOMIC DNA]</scope>
    <source>
        <strain evidence="7 8">DK69</strain>
    </source>
</reference>
<evidence type="ECO:0000313" key="8">
    <source>
        <dbReference type="Proteomes" id="UP000030149"/>
    </source>
</evidence>
<dbReference type="GO" id="GO:0006508">
    <property type="term" value="P:proteolysis"/>
    <property type="evidence" value="ECO:0007669"/>
    <property type="project" value="UniProtKB-KW"/>
</dbReference>
<dbReference type="PANTHER" id="PTHR30471">
    <property type="entry name" value="DNA REPAIR PROTEIN RADC"/>
    <property type="match status" value="1"/>
</dbReference>
<sequence length="149" mass="16508">MRKLTKAPEIQVSYKTGNQPKPKIVSPQTSYEVLLESWDMNTIELQEEFKVLLLNMANEVLGVYSMSKGGVSGTVVDSKLLFGVALKCNASNIIICHNHPSSNLKPSINDIDLTKKIKEGADLLSLKLLDHLIICKTGFYSFALEYGSF</sequence>
<dbReference type="Gene3D" id="3.40.140.10">
    <property type="entry name" value="Cytidine Deaminase, domain 2"/>
    <property type="match status" value="1"/>
</dbReference>
<evidence type="ECO:0000313" key="7">
    <source>
        <dbReference type="EMBL" id="KGO94470.1"/>
    </source>
</evidence>